<comment type="caution">
    <text evidence="2">The sequence shown here is derived from an EMBL/GenBank/DDBJ whole genome shotgun (WGS) entry which is preliminary data.</text>
</comment>
<dbReference type="AlphaFoldDB" id="A0A4Z2GXE1"/>
<dbReference type="EMBL" id="SRLO01000384">
    <property type="protein sequence ID" value="TNN58258.1"/>
    <property type="molecule type" value="Genomic_DNA"/>
</dbReference>
<evidence type="ECO:0000313" key="2">
    <source>
        <dbReference type="EMBL" id="TNN58258.1"/>
    </source>
</evidence>
<accession>A0A4Z2GXE1</accession>
<feature type="region of interest" description="Disordered" evidence="1">
    <location>
        <begin position="28"/>
        <end position="107"/>
    </location>
</feature>
<name>A0A4Z2GXE1_9TELE</name>
<dbReference type="Proteomes" id="UP000314294">
    <property type="component" value="Unassembled WGS sequence"/>
</dbReference>
<sequence length="155" mass="16497">MAICASATAIGGLWGKNWRMQEDEALAARKTDECRTRDELRNNAVPPWRRRGKTPPAQTPGREEEEEGRKTGGERVEGGMLEEGSGKSSVRLPHLRTASSTPTPPPPAVGGLRLLSLFKCVLIIDVGVSAVTASTRGTETGLLADDGHQAPDGVN</sequence>
<evidence type="ECO:0000313" key="3">
    <source>
        <dbReference type="Proteomes" id="UP000314294"/>
    </source>
</evidence>
<reference evidence="2 3" key="1">
    <citation type="submission" date="2019-03" db="EMBL/GenBank/DDBJ databases">
        <title>First draft genome of Liparis tanakae, snailfish: a comprehensive survey of snailfish specific genes.</title>
        <authorList>
            <person name="Kim W."/>
            <person name="Song I."/>
            <person name="Jeong J.-H."/>
            <person name="Kim D."/>
            <person name="Kim S."/>
            <person name="Ryu S."/>
            <person name="Song J.Y."/>
            <person name="Lee S.K."/>
        </authorList>
    </citation>
    <scope>NUCLEOTIDE SEQUENCE [LARGE SCALE GENOMIC DNA]</scope>
    <source>
        <tissue evidence="2">Muscle</tissue>
    </source>
</reference>
<proteinExistence type="predicted"/>
<evidence type="ECO:0000256" key="1">
    <source>
        <dbReference type="SAM" id="MobiDB-lite"/>
    </source>
</evidence>
<gene>
    <name evidence="2" type="ORF">EYF80_031498</name>
</gene>
<feature type="compositionally biased region" description="Basic and acidic residues" evidence="1">
    <location>
        <begin position="28"/>
        <end position="41"/>
    </location>
</feature>
<organism evidence="2 3">
    <name type="scientific">Liparis tanakae</name>
    <name type="common">Tanaka's snailfish</name>
    <dbReference type="NCBI Taxonomy" id="230148"/>
    <lineage>
        <taxon>Eukaryota</taxon>
        <taxon>Metazoa</taxon>
        <taxon>Chordata</taxon>
        <taxon>Craniata</taxon>
        <taxon>Vertebrata</taxon>
        <taxon>Euteleostomi</taxon>
        <taxon>Actinopterygii</taxon>
        <taxon>Neopterygii</taxon>
        <taxon>Teleostei</taxon>
        <taxon>Neoteleostei</taxon>
        <taxon>Acanthomorphata</taxon>
        <taxon>Eupercaria</taxon>
        <taxon>Perciformes</taxon>
        <taxon>Cottioidei</taxon>
        <taxon>Cottales</taxon>
        <taxon>Liparidae</taxon>
        <taxon>Liparis</taxon>
    </lineage>
</organism>
<protein>
    <submittedName>
        <fullName evidence="2">Uncharacterized protein</fullName>
    </submittedName>
</protein>
<keyword evidence="3" id="KW-1185">Reference proteome</keyword>
<feature type="compositionally biased region" description="Basic and acidic residues" evidence="1">
    <location>
        <begin position="67"/>
        <end position="77"/>
    </location>
</feature>